<keyword evidence="7" id="KW-1185">Reference proteome</keyword>
<keyword evidence="3 5" id="KW-1133">Transmembrane helix</keyword>
<evidence type="ECO:0000256" key="3">
    <source>
        <dbReference type="ARBA" id="ARBA00022989"/>
    </source>
</evidence>
<protein>
    <submittedName>
        <fullName evidence="6">Gliding motility-associated ABC transporter permease protein GldF</fullName>
    </submittedName>
</protein>
<evidence type="ECO:0000256" key="2">
    <source>
        <dbReference type="ARBA" id="ARBA00022692"/>
    </source>
</evidence>
<evidence type="ECO:0000256" key="4">
    <source>
        <dbReference type="ARBA" id="ARBA00023136"/>
    </source>
</evidence>
<reference evidence="6 7" key="1">
    <citation type="journal article" date="2023" name="Microorganisms">
        <title>Thiorhodovibrio frisius and Trv. litoralis spp. nov., Two Novel Members from a Clade of Fastidious Purple Sulfur Bacteria That Exhibit Unique Red-Shifted Light-Harvesting Capabilities.</title>
        <authorList>
            <person name="Methner A."/>
            <person name="Kuzyk S.B."/>
            <person name="Petersen J."/>
            <person name="Bauer S."/>
            <person name="Brinkmann H."/>
            <person name="Sichau K."/>
            <person name="Wanner G."/>
            <person name="Wolf J."/>
            <person name="Neumann-Schaal M."/>
            <person name="Henke P."/>
            <person name="Tank M."/>
            <person name="Sproer C."/>
            <person name="Bunk B."/>
            <person name="Overmann J."/>
        </authorList>
    </citation>
    <scope>NUCLEOTIDE SEQUENCE [LARGE SCALE GENOMIC DNA]</scope>
    <source>
        <strain evidence="6 7">DSM 6702</strain>
    </source>
</reference>
<dbReference type="PANTHER" id="PTHR43077:SF10">
    <property type="entry name" value="TRANSPORT PERMEASE PROTEIN"/>
    <property type="match status" value="1"/>
</dbReference>
<evidence type="ECO:0000256" key="1">
    <source>
        <dbReference type="ARBA" id="ARBA00004141"/>
    </source>
</evidence>
<dbReference type="RefSeq" id="WP_328985330.1">
    <property type="nucleotide sequence ID" value="NZ_CP121472.1"/>
</dbReference>
<dbReference type="PANTHER" id="PTHR43077">
    <property type="entry name" value="TRANSPORT PERMEASE YVFS-RELATED"/>
    <property type="match status" value="1"/>
</dbReference>
<sequence length="249" mass="26664">MIWTIARRETLTLFQTGLIWLLLAACALILGWVFLSVLDPFVGVEREGLEQITIGALNLRLARELFGAAAVMLLLIAPLLATRLLSGELRDGRYALLASAPLAPVEILLGKWLALALVLLALSLVPLLLCLALALSAPVDLGLCLSATFGLWLLGLLFAAVGLFGASLSAQPAAAAVIAYGILILLSLINRAEFSGPRALGLLDWLSWGQHLFWFLIGAVRLSDLGYFLLLSACFLALAERQLANLLDP</sequence>
<name>A0ABZ0SEX9_9GAMM</name>
<feature type="transmembrane region" description="Helical" evidence="5">
    <location>
        <begin position="173"/>
        <end position="192"/>
    </location>
</feature>
<gene>
    <name evidence="6" type="ORF">Thiowin_04718</name>
</gene>
<evidence type="ECO:0000313" key="6">
    <source>
        <dbReference type="EMBL" id="WPL19581.1"/>
    </source>
</evidence>
<feature type="transmembrane region" description="Helical" evidence="5">
    <location>
        <begin position="212"/>
        <end position="239"/>
    </location>
</feature>
<dbReference type="EMBL" id="CP121472">
    <property type="protein sequence ID" value="WPL19581.1"/>
    <property type="molecule type" value="Genomic_DNA"/>
</dbReference>
<dbReference type="Proteomes" id="UP001432180">
    <property type="component" value="Chromosome"/>
</dbReference>
<dbReference type="PROSITE" id="PS51257">
    <property type="entry name" value="PROKAR_LIPOPROTEIN"/>
    <property type="match status" value="1"/>
</dbReference>
<keyword evidence="4 5" id="KW-0472">Membrane</keyword>
<feature type="transmembrane region" description="Helical" evidence="5">
    <location>
        <begin position="112"/>
        <end position="135"/>
    </location>
</feature>
<proteinExistence type="predicted"/>
<feature type="transmembrane region" description="Helical" evidence="5">
    <location>
        <begin position="65"/>
        <end position="85"/>
    </location>
</feature>
<dbReference type="InterPro" id="IPR051328">
    <property type="entry name" value="T7SS_ABC-Transporter"/>
</dbReference>
<feature type="transmembrane region" description="Helical" evidence="5">
    <location>
        <begin position="147"/>
        <end position="166"/>
    </location>
</feature>
<keyword evidence="2 5" id="KW-0812">Transmembrane</keyword>
<feature type="transmembrane region" description="Helical" evidence="5">
    <location>
        <begin position="12"/>
        <end position="35"/>
    </location>
</feature>
<accession>A0ABZ0SEX9</accession>
<comment type="subcellular location">
    <subcellularLocation>
        <location evidence="1">Membrane</location>
        <topology evidence="1">Multi-pass membrane protein</topology>
    </subcellularLocation>
</comment>
<organism evidence="6 7">
    <name type="scientific">Thiorhodovibrio winogradskyi</name>
    <dbReference type="NCBI Taxonomy" id="77007"/>
    <lineage>
        <taxon>Bacteria</taxon>
        <taxon>Pseudomonadati</taxon>
        <taxon>Pseudomonadota</taxon>
        <taxon>Gammaproteobacteria</taxon>
        <taxon>Chromatiales</taxon>
        <taxon>Chromatiaceae</taxon>
        <taxon>Thiorhodovibrio</taxon>
    </lineage>
</organism>
<evidence type="ECO:0000256" key="5">
    <source>
        <dbReference type="SAM" id="Phobius"/>
    </source>
</evidence>
<dbReference type="Pfam" id="PF12679">
    <property type="entry name" value="ABC2_membrane_2"/>
    <property type="match status" value="1"/>
</dbReference>
<evidence type="ECO:0000313" key="7">
    <source>
        <dbReference type="Proteomes" id="UP001432180"/>
    </source>
</evidence>